<comment type="caution">
    <text evidence="2">The sequence shown here is derived from an EMBL/GenBank/DDBJ whole genome shotgun (WGS) entry which is preliminary data.</text>
</comment>
<dbReference type="EMBL" id="CAJNOQ010007976">
    <property type="protein sequence ID" value="CAF1184618.1"/>
    <property type="molecule type" value="Genomic_DNA"/>
</dbReference>
<dbReference type="Proteomes" id="UP000663829">
    <property type="component" value="Unassembled WGS sequence"/>
</dbReference>
<evidence type="ECO:0000313" key="3">
    <source>
        <dbReference type="EMBL" id="CAF3783545.1"/>
    </source>
</evidence>
<protein>
    <submittedName>
        <fullName evidence="2">Uncharacterized protein</fullName>
    </submittedName>
</protein>
<reference evidence="2" key="1">
    <citation type="submission" date="2021-02" db="EMBL/GenBank/DDBJ databases">
        <authorList>
            <person name="Nowell W R."/>
        </authorList>
    </citation>
    <scope>NUCLEOTIDE SEQUENCE</scope>
</reference>
<accession>A0A814VBD4</accession>
<evidence type="ECO:0000313" key="1">
    <source>
        <dbReference type="EMBL" id="CAF1014476.1"/>
    </source>
</evidence>
<dbReference type="Proteomes" id="UP000682733">
    <property type="component" value="Unassembled WGS sequence"/>
</dbReference>
<organism evidence="2 5">
    <name type="scientific">Didymodactylos carnosus</name>
    <dbReference type="NCBI Taxonomy" id="1234261"/>
    <lineage>
        <taxon>Eukaryota</taxon>
        <taxon>Metazoa</taxon>
        <taxon>Spiralia</taxon>
        <taxon>Gnathifera</taxon>
        <taxon>Rotifera</taxon>
        <taxon>Eurotatoria</taxon>
        <taxon>Bdelloidea</taxon>
        <taxon>Philodinida</taxon>
        <taxon>Philodinidae</taxon>
        <taxon>Didymodactylos</taxon>
    </lineage>
</organism>
<evidence type="ECO:0000313" key="5">
    <source>
        <dbReference type="Proteomes" id="UP000663829"/>
    </source>
</evidence>
<keyword evidence="5" id="KW-1185">Reference proteome</keyword>
<dbReference type="EMBL" id="CAJOBC010007977">
    <property type="protein sequence ID" value="CAF3948919.1"/>
    <property type="molecule type" value="Genomic_DNA"/>
</dbReference>
<dbReference type="Proteomes" id="UP000677228">
    <property type="component" value="Unassembled WGS sequence"/>
</dbReference>
<gene>
    <name evidence="2" type="ORF">GPM918_LOCUS22882</name>
    <name evidence="1" type="ORF">OVA965_LOCUS15211</name>
    <name evidence="4" type="ORF">SRO942_LOCUS22881</name>
    <name evidence="3" type="ORF">TMI583_LOCUS15219</name>
</gene>
<proteinExistence type="predicted"/>
<sequence length="132" mass="15010">MDEDFFPTDADGFRPPHLSAYRLGFTVILRHNLWHITANNQNRTTKVLQSILKNQKRIANTSLKNKIDAAFEDPFVEVVVGNGKQASHRQDELMALTDALYKRSDGITKNLLTVEMKDLSADPRKFVTPLID</sequence>
<dbReference type="EMBL" id="CAJNOK010006785">
    <property type="protein sequence ID" value="CAF1014476.1"/>
    <property type="molecule type" value="Genomic_DNA"/>
</dbReference>
<evidence type="ECO:0000313" key="2">
    <source>
        <dbReference type="EMBL" id="CAF1184618.1"/>
    </source>
</evidence>
<dbReference type="Proteomes" id="UP000681722">
    <property type="component" value="Unassembled WGS sequence"/>
</dbReference>
<evidence type="ECO:0000313" key="4">
    <source>
        <dbReference type="EMBL" id="CAF3948919.1"/>
    </source>
</evidence>
<dbReference type="EMBL" id="CAJOBA010006796">
    <property type="protein sequence ID" value="CAF3783545.1"/>
    <property type="molecule type" value="Genomic_DNA"/>
</dbReference>
<name>A0A814VBD4_9BILA</name>
<dbReference type="AlphaFoldDB" id="A0A814VBD4"/>